<accession>A0A085VZ83</accession>
<organism evidence="2 3">
    <name type="scientific">Hyalangium minutum</name>
    <dbReference type="NCBI Taxonomy" id="394096"/>
    <lineage>
        <taxon>Bacteria</taxon>
        <taxon>Pseudomonadati</taxon>
        <taxon>Myxococcota</taxon>
        <taxon>Myxococcia</taxon>
        <taxon>Myxococcales</taxon>
        <taxon>Cystobacterineae</taxon>
        <taxon>Archangiaceae</taxon>
        <taxon>Hyalangium</taxon>
    </lineage>
</organism>
<proteinExistence type="predicted"/>
<dbReference type="EMBL" id="JMCB01000028">
    <property type="protein sequence ID" value="KFE60746.1"/>
    <property type="molecule type" value="Genomic_DNA"/>
</dbReference>
<sequence>MHSAPLAQAAAAPSGSTIPALQGTREEARLPLVLLGVLMPIFLITLIMTPAGRLNWLLETGPGLIGIVALAATFRRFPMSRWIYVCVFLHILVLTYGAYYTYALTPLGNWARDTFALSRNPYDRLGHFVQGFFPAFIIREVLLRVTPLRRGGWLNFLTGSVALAISAFYEFLEWWAALALDPEGGDKFLGTQGDIWDAQWDMFMCLCGATLAMLFFARAHYRSIERLVARGTPREAAAR</sequence>
<keyword evidence="1" id="KW-1133">Transmembrane helix</keyword>
<dbReference type="STRING" id="394096.DB31_4659"/>
<feature type="transmembrane region" description="Helical" evidence="1">
    <location>
        <begin position="30"/>
        <end position="48"/>
    </location>
</feature>
<dbReference type="InterPro" id="IPR014509">
    <property type="entry name" value="YjdF-like"/>
</dbReference>
<evidence type="ECO:0000256" key="1">
    <source>
        <dbReference type="SAM" id="Phobius"/>
    </source>
</evidence>
<comment type="caution">
    <text evidence="2">The sequence shown here is derived from an EMBL/GenBank/DDBJ whole genome shotgun (WGS) entry which is preliminary data.</text>
</comment>
<reference evidence="2 3" key="1">
    <citation type="submission" date="2014-04" db="EMBL/GenBank/DDBJ databases">
        <title>Genome assembly of Hyalangium minutum DSM 14724.</title>
        <authorList>
            <person name="Sharma G."/>
            <person name="Subramanian S."/>
        </authorList>
    </citation>
    <scope>NUCLEOTIDE SEQUENCE [LARGE SCALE GENOMIC DNA]</scope>
    <source>
        <strain evidence="2 3">DSM 14724</strain>
    </source>
</reference>
<feature type="transmembrane region" description="Helical" evidence="1">
    <location>
        <begin position="154"/>
        <end position="178"/>
    </location>
</feature>
<keyword evidence="3" id="KW-1185">Reference proteome</keyword>
<evidence type="ECO:0008006" key="4">
    <source>
        <dbReference type="Google" id="ProtNLM"/>
    </source>
</evidence>
<dbReference type="PATRIC" id="fig|394096.3.peg.8391"/>
<keyword evidence="1" id="KW-0472">Membrane</keyword>
<feature type="transmembrane region" description="Helical" evidence="1">
    <location>
        <begin position="82"/>
        <end position="105"/>
    </location>
</feature>
<feature type="transmembrane region" description="Helical" evidence="1">
    <location>
        <begin position="54"/>
        <end position="75"/>
    </location>
</feature>
<protein>
    <recommendedName>
        <fullName evidence="4">DUF2238 domain-containing protein</fullName>
    </recommendedName>
</protein>
<name>A0A085VZ83_9BACT</name>
<feature type="transmembrane region" description="Helical" evidence="1">
    <location>
        <begin position="198"/>
        <end position="217"/>
    </location>
</feature>
<evidence type="ECO:0000313" key="3">
    <source>
        <dbReference type="Proteomes" id="UP000028725"/>
    </source>
</evidence>
<dbReference type="OrthoDB" id="9786473at2"/>
<dbReference type="Proteomes" id="UP000028725">
    <property type="component" value="Unassembled WGS sequence"/>
</dbReference>
<dbReference type="AlphaFoldDB" id="A0A085VZ83"/>
<dbReference type="InterPro" id="IPR058534">
    <property type="entry name" value="YjdF"/>
</dbReference>
<evidence type="ECO:0000313" key="2">
    <source>
        <dbReference type="EMBL" id="KFE60746.1"/>
    </source>
</evidence>
<dbReference type="RefSeq" id="WP_044198703.1">
    <property type="nucleotide sequence ID" value="NZ_JMCB01000028.1"/>
</dbReference>
<dbReference type="Pfam" id="PF09997">
    <property type="entry name" value="DUF2238"/>
    <property type="match status" value="1"/>
</dbReference>
<keyword evidence="1" id="KW-0812">Transmembrane</keyword>
<dbReference type="PIRSF" id="PIRSF020606">
    <property type="entry name" value="UCP020606"/>
    <property type="match status" value="1"/>
</dbReference>
<feature type="transmembrane region" description="Helical" evidence="1">
    <location>
        <begin position="125"/>
        <end position="142"/>
    </location>
</feature>
<gene>
    <name evidence="2" type="ORF">DB31_4659</name>
</gene>